<dbReference type="InterPro" id="IPR011993">
    <property type="entry name" value="PH-like_dom_sf"/>
</dbReference>
<proteinExistence type="predicted"/>
<comment type="caution">
    <text evidence="1">The sequence shown here is derived from an EMBL/GenBank/DDBJ whole genome shotgun (WGS) entry which is preliminary data.</text>
</comment>
<organism evidence="1 2">
    <name type="scientific">Bonamia ostreae</name>
    <dbReference type="NCBI Taxonomy" id="126728"/>
    <lineage>
        <taxon>Eukaryota</taxon>
        <taxon>Sar</taxon>
        <taxon>Rhizaria</taxon>
        <taxon>Endomyxa</taxon>
        <taxon>Ascetosporea</taxon>
        <taxon>Haplosporida</taxon>
        <taxon>Bonamia</taxon>
    </lineage>
</organism>
<protein>
    <submittedName>
        <fullName evidence="1">Uncharacterized protein</fullName>
    </submittedName>
</protein>
<name>A0ABV2ATU7_9EUKA</name>
<dbReference type="Proteomes" id="UP001439008">
    <property type="component" value="Unassembled WGS sequence"/>
</dbReference>
<sequence length="122" mass="14190">MASVINTNSKFTEARAKVVKIQKKLFKNELRLIAPHRYVVAMSKMNTIEKSTLFKKSNKYLFVLFNDMLLWADIRKGGRSYKLSFLLAKIGARYSAGEGDSYSIDVVGTRQSFYDQFKRKWF</sequence>
<gene>
    <name evidence="1" type="ORF">MHBO_004629</name>
</gene>
<dbReference type="EMBL" id="JBDODL010004624">
    <property type="protein sequence ID" value="MES1923090.1"/>
    <property type="molecule type" value="Genomic_DNA"/>
</dbReference>
<accession>A0ABV2ATU7</accession>
<reference evidence="1 2" key="1">
    <citation type="journal article" date="2024" name="BMC Biol.">
        <title>Comparative genomics of Ascetosporea gives new insight into the evolutionary basis for animal parasitism in Rhizaria.</title>
        <authorList>
            <person name="Hiltunen Thoren M."/>
            <person name="Onut-Brannstrom I."/>
            <person name="Alfjorden A."/>
            <person name="Peckova H."/>
            <person name="Swords F."/>
            <person name="Hooper C."/>
            <person name="Holzer A.S."/>
            <person name="Bass D."/>
            <person name="Burki F."/>
        </authorList>
    </citation>
    <scope>NUCLEOTIDE SEQUENCE [LARGE SCALE GENOMIC DNA]</scope>
    <source>
        <strain evidence="1">20-A016</strain>
    </source>
</reference>
<evidence type="ECO:0000313" key="2">
    <source>
        <dbReference type="Proteomes" id="UP001439008"/>
    </source>
</evidence>
<dbReference type="Gene3D" id="2.30.29.30">
    <property type="entry name" value="Pleckstrin-homology domain (PH domain)/Phosphotyrosine-binding domain (PTB)"/>
    <property type="match status" value="1"/>
</dbReference>
<keyword evidence="2" id="KW-1185">Reference proteome</keyword>
<dbReference type="SUPFAM" id="SSF50729">
    <property type="entry name" value="PH domain-like"/>
    <property type="match status" value="1"/>
</dbReference>
<evidence type="ECO:0000313" key="1">
    <source>
        <dbReference type="EMBL" id="MES1923090.1"/>
    </source>
</evidence>